<protein>
    <submittedName>
        <fullName evidence="1">Uncharacterized protein</fullName>
    </submittedName>
</protein>
<dbReference type="Proteomes" id="UP001057402">
    <property type="component" value="Chromosome 7"/>
</dbReference>
<sequence>MLKQADLHVGVAATPETSPPLEDRVRATRDAVLAETQDVSPPEDVDVTRDKTPSDETETKEFTDVPNEVRSPVEEGTLGVAKSPPKDATAGSSRDNIAPERILEKTVCPTRKDWSTKLDDALWAYRTSYKSPIGMSAYKMVFGKACHLPVELEHKAYWALKKLNLNLEEAGGRRLLQLNELDELQFQAYDSARVYKDKTKKWHDGKIMPRLKLFPGKLKSRWLSPFQVVEVFPYGAIEVLEESSGRIFKVNGQRLKHYRGSFDREASSIHLKEA</sequence>
<reference evidence="2" key="1">
    <citation type="journal article" date="2023" name="Front. Plant Sci.">
        <title>Chromosomal-level genome assembly of Melastoma candidum provides insights into trichome evolution.</title>
        <authorList>
            <person name="Zhong Y."/>
            <person name="Wu W."/>
            <person name="Sun C."/>
            <person name="Zou P."/>
            <person name="Liu Y."/>
            <person name="Dai S."/>
            <person name="Zhou R."/>
        </authorList>
    </citation>
    <scope>NUCLEOTIDE SEQUENCE [LARGE SCALE GENOMIC DNA]</scope>
</reference>
<evidence type="ECO:0000313" key="1">
    <source>
        <dbReference type="EMBL" id="KAI4340786.1"/>
    </source>
</evidence>
<comment type="caution">
    <text evidence="1">The sequence shown here is derived from an EMBL/GenBank/DDBJ whole genome shotgun (WGS) entry which is preliminary data.</text>
</comment>
<name>A0ACB9P107_9MYRT</name>
<organism evidence="1 2">
    <name type="scientific">Melastoma candidum</name>
    <dbReference type="NCBI Taxonomy" id="119954"/>
    <lineage>
        <taxon>Eukaryota</taxon>
        <taxon>Viridiplantae</taxon>
        <taxon>Streptophyta</taxon>
        <taxon>Embryophyta</taxon>
        <taxon>Tracheophyta</taxon>
        <taxon>Spermatophyta</taxon>
        <taxon>Magnoliopsida</taxon>
        <taxon>eudicotyledons</taxon>
        <taxon>Gunneridae</taxon>
        <taxon>Pentapetalae</taxon>
        <taxon>rosids</taxon>
        <taxon>malvids</taxon>
        <taxon>Myrtales</taxon>
        <taxon>Melastomataceae</taxon>
        <taxon>Melastomatoideae</taxon>
        <taxon>Melastomateae</taxon>
        <taxon>Melastoma</taxon>
    </lineage>
</organism>
<keyword evidence="2" id="KW-1185">Reference proteome</keyword>
<dbReference type="EMBL" id="CM042886">
    <property type="protein sequence ID" value="KAI4340786.1"/>
    <property type="molecule type" value="Genomic_DNA"/>
</dbReference>
<gene>
    <name evidence="1" type="ORF">MLD38_025592</name>
</gene>
<proteinExistence type="predicted"/>
<evidence type="ECO:0000313" key="2">
    <source>
        <dbReference type="Proteomes" id="UP001057402"/>
    </source>
</evidence>
<accession>A0ACB9P107</accession>